<proteinExistence type="predicted"/>
<keyword evidence="2" id="KW-0808">Transferase</keyword>
<dbReference type="PANTHER" id="PTHR38043:SF1">
    <property type="entry name" value="PROTEIN HEMX"/>
    <property type="match status" value="1"/>
</dbReference>
<evidence type="ECO:0000313" key="3">
    <source>
        <dbReference type="Proteomes" id="UP000242869"/>
    </source>
</evidence>
<protein>
    <submittedName>
        <fullName evidence="2">Uroporphyrin-3 C-methyltransferase</fullName>
    </submittedName>
</protein>
<dbReference type="RefSeq" id="WP_091196649.1">
    <property type="nucleotide sequence ID" value="NZ_FOVE01000018.1"/>
</dbReference>
<keyword evidence="3" id="KW-1185">Reference proteome</keyword>
<dbReference type="Proteomes" id="UP000242869">
    <property type="component" value="Unassembled WGS sequence"/>
</dbReference>
<organism evidence="2 3">
    <name type="scientific">Formivibrio citricus</name>
    <dbReference type="NCBI Taxonomy" id="83765"/>
    <lineage>
        <taxon>Bacteria</taxon>
        <taxon>Pseudomonadati</taxon>
        <taxon>Pseudomonadota</taxon>
        <taxon>Betaproteobacteria</taxon>
        <taxon>Neisseriales</taxon>
        <taxon>Chitinibacteraceae</taxon>
        <taxon>Formivibrio</taxon>
    </lineage>
</organism>
<accession>A0A1I5C5V1</accession>
<dbReference type="EMBL" id="FOVE01000018">
    <property type="protein sequence ID" value="SFN82172.1"/>
    <property type="molecule type" value="Genomic_DNA"/>
</dbReference>
<keyword evidence="2" id="KW-0489">Methyltransferase</keyword>
<dbReference type="STRING" id="83765.SAMN05660284_02338"/>
<dbReference type="InterPro" id="IPR007470">
    <property type="entry name" value="HemX"/>
</dbReference>
<dbReference type="PANTHER" id="PTHR38043">
    <property type="entry name" value="PROTEIN HEMX"/>
    <property type="match status" value="1"/>
</dbReference>
<evidence type="ECO:0000256" key="1">
    <source>
        <dbReference type="SAM" id="MobiDB-lite"/>
    </source>
</evidence>
<dbReference type="GO" id="GO:0008168">
    <property type="term" value="F:methyltransferase activity"/>
    <property type="evidence" value="ECO:0007669"/>
    <property type="project" value="UniProtKB-KW"/>
</dbReference>
<name>A0A1I5C5V1_9NEIS</name>
<gene>
    <name evidence="2" type="ORF">SAMN05660284_02338</name>
</gene>
<dbReference type="Pfam" id="PF04375">
    <property type="entry name" value="HemX"/>
    <property type="match status" value="1"/>
</dbReference>
<dbReference type="AlphaFoldDB" id="A0A1I5C5V1"/>
<reference evidence="3" key="1">
    <citation type="submission" date="2016-10" db="EMBL/GenBank/DDBJ databases">
        <authorList>
            <person name="Varghese N."/>
            <person name="Submissions S."/>
        </authorList>
    </citation>
    <scope>NUCLEOTIDE SEQUENCE [LARGE SCALE GENOMIC DNA]</scope>
    <source>
        <strain evidence="3">DSM 6150</strain>
    </source>
</reference>
<sequence length="349" mass="38117">MSDNPQDSLSAALKPAPQPKRKLTISPPLAMSVAALLVASGFGAYQYYVAESLRQEVSQVLSQGNKSQQELQSLQGSATQHQQQLDARLAVIEARQADARSQQAALATMYDALTRSDSGRTLAEIEQTLTFASQQLQLTGNVASALVTLAGIDQKLGQLNRPELLSVRQAVSKDLDTLKALPPSDLAGITVKLDSLATSLDKLPLAIDGFREPAAPLPAQQVKTDRLTRFGSEVWHAMKQLIQIRRMDKPDAMLLSPEQAFFLRENIKLRLMDARTALLLRDETTYRADLRAVNDYLNQYFDKRAPQTANKIGQIQELIAAPLALKLPDLGGSLAAARNARATAERVKP</sequence>
<dbReference type="GO" id="GO:0032259">
    <property type="term" value="P:methylation"/>
    <property type="evidence" value="ECO:0007669"/>
    <property type="project" value="UniProtKB-KW"/>
</dbReference>
<evidence type="ECO:0000313" key="2">
    <source>
        <dbReference type="EMBL" id="SFN82172.1"/>
    </source>
</evidence>
<dbReference type="OrthoDB" id="9787650at2"/>
<feature type="region of interest" description="Disordered" evidence="1">
    <location>
        <begin position="1"/>
        <end position="21"/>
    </location>
</feature>